<dbReference type="Pfam" id="PF07732">
    <property type="entry name" value="Cu-oxidase_3"/>
    <property type="match status" value="1"/>
</dbReference>
<keyword evidence="5" id="KW-0812">Transmembrane</keyword>
<dbReference type="EMBL" id="CAHIKZ030004570">
    <property type="protein sequence ID" value="CAE1312423.1"/>
    <property type="molecule type" value="Genomic_DNA"/>
</dbReference>
<dbReference type="Pfam" id="PF07731">
    <property type="entry name" value="Cu-oxidase_2"/>
    <property type="match status" value="1"/>
</dbReference>
<dbReference type="GO" id="GO:0005507">
    <property type="term" value="F:copper ion binding"/>
    <property type="evidence" value="ECO:0007669"/>
    <property type="project" value="InterPro"/>
</dbReference>
<accession>A0A812DZR6</accession>
<feature type="domain" description="Plastocyanin-like" evidence="7">
    <location>
        <begin position="51"/>
        <end position="124"/>
    </location>
</feature>
<dbReference type="OrthoDB" id="10066563at2759"/>
<evidence type="ECO:0000259" key="6">
    <source>
        <dbReference type="Pfam" id="PF07731"/>
    </source>
</evidence>
<keyword evidence="5" id="KW-0472">Membrane</keyword>
<reference evidence="8" key="1">
    <citation type="submission" date="2021-01" db="EMBL/GenBank/DDBJ databases">
        <authorList>
            <person name="Li R."/>
            <person name="Bekaert M."/>
        </authorList>
    </citation>
    <scope>NUCLEOTIDE SEQUENCE</scope>
    <source>
        <strain evidence="8">Farmed</strain>
    </source>
</reference>
<comment type="caution">
    <text evidence="8">The sequence shown here is derived from an EMBL/GenBank/DDBJ whole genome shotgun (WGS) entry which is preliminary data.</text>
</comment>
<dbReference type="SUPFAM" id="SSF49503">
    <property type="entry name" value="Cupredoxins"/>
    <property type="match status" value="1"/>
</dbReference>
<keyword evidence="5" id="KW-1133">Transmembrane helix</keyword>
<dbReference type="InterPro" id="IPR011706">
    <property type="entry name" value="Cu-oxidase_C"/>
</dbReference>
<proteinExistence type="inferred from homology"/>
<dbReference type="InterPro" id="IPR011707">
    <property type="entry name" value="Cu-oxidase-like_N"/>
</dbReference>
<evidence type="ECO:0000256" key="1">
    <source>
        <dbReference type="ARBA" id="ARBA00010609"/>
    </source>
</evidence>
<dbReference type="PANTHER" id="PTHR11709:SF394">
    <property type="entry name" value="FI03373P-RELATED"/>
    <property type="match status" value="1"/>
</dbReference>
<name>A0A812DZR6_ACAPH</name>
<dbReference type="InterPro" id="IPR002355">
    <property type="entry name" value="Cu_oxidase_Cu_BS"/>
</dbReference>
<evidence type="ECO:0000313" key="9">
    <source>
        <dbReference type="Proteomes" id="UP000597762"/>
    </source>
</evidence>
<organism evidence="8 9">
    <name type="scientific">Acanthosepion pharaonis</name>
    <name type="common">Pharaoh cuttlefish</name>
    <name type="synonym">Sepia pharaonis</name>
    <dbReference type="NCBI Taxonomy" id="158019"/>
    <lineage>
        <taxon>Eukaryota</taxon>
        <taxon>Metazoa</taxon>
        <taxon>Spiralia</taxon>
        <taxon>Lophotrochozoa</taxon>
        <taxon>Mollusca</taxon>
        <taxon>Cephalopoda</taxon>
        <taxon>Coleoidea</taxon>
        <taxon>Decapodiformes</taxon>
        <taxon>Sepiida</taxon>
        <taxon>Sepiina</taxon>
        <taxon>Sepiidae</taxon>
        <taxon>Acanthosepion</taxon>
    </lineage>
</organism>
<evidence type="ECO:0000256" key="4">
    <source>
        <dbReference type="ARBA" id="ARBA00023008"/>
    </source>
</evidence>
<dbReference type="InterPro" id="IPR008972">
    <property type="entry name" value="Cupredoxin"/>
</dbReference>
<comment type="similarity">
    <text evidence="1">Belongs to the multicopper oxidase family.</text>
</comment>
<evidence type="ECO:0000256" key="3">
    <source>
        <dbReference type="ARBA" id="ARBA00023002"/>
    </source>
</evidence>
<sequence>MVSGHLTRLNNSRGSNLHLVLVQRFSQWSIELRSYPLDTATPVPEDEVITMDGYPESRLVVAVNGTIPGPAIEAYIGQTVIVYVENHLYASDVTIHWHGLHQKGTPFMDGVPYVTQCPIADNPDVDCRGDLNKNYCNDAAWTNSNWGGDNIPGIKLKRAPLKDTLIIPSGGYAVIRIKADNPGLWFMHCHIEMHSMDGMALILNESFADVPKSPDYLPVCRSFTPAAISRIPNVAETGISLETTTPLMNGKANPKKDREIEIMTFGILIAVICVLSLIIIVLIVVVIKRSAHQNIKAINGATNNGFVK</sequence>
<protein>
    <recommendedName>
        <fullName evidence="10">Laccase</fullName>
    </recommendedName>
</protein>
<feature type="transmembrane region" description="Helical" evidence="5">
    <location>
        <begin position="262"/>
        <end position="287"/>
    </location>
</feature>
<keyword evidence="3" id="KW-0560">Oxidoreductase</keyword>
<dbReference type="Gene3D" id="2.60.40.420">
    <property type="entry name" value="Cupredoxins - blue copper proteins"/>
    <property type="match status" value="2"/>
</dbReference>
<keyword evidence="9" id="KW-1185">Reference proteome</keyword>
<dbReference type="Proteomes" id="UP000597762">
    <property type="component" value="Unassembled WGS sequence"/>
</dbReference>
<dbReference type="GO" id="GO:0006826">
    <property type="term" value="P:iron ion transport"/>
    <property type="evidence" value="ECO:0007669"/>
    <property type="project" value="TreeGrafter"/>
</dbReference>
<gene>
    <name evidence="8" type="ORF">SPHA_63678</name>
</gene>
<dbReference type="GO" id="GO:0005886">
    <property type="term" value="C:plasma membrane"/>
    <property type="evidence" value="ECO:0007669"/>
    <property type="project" value="TreeGrafter"/>
</dbReference>
<keyword evidence="4" id="KW-0186">Copper</keyword>
<evidence type="ECO:0000256" key="5">
    <source>
        <dbReference type="SAM" id="Phobius"/>
    </source>
</evidence>
<dbReference type="AlphaFoldDB" id="A0A812DZR6"/>
<dbReference type="InterPro" id="IPR045087">
    <property type="entry name" value="Cu-oxidase_fam"/>
</dbReference>
<evidence type="ECO:0008006" key="10">
    <source>
        <dbReference type="Google" id="ProtNLM"/>
    </source>
</evidence>
<keyword evidence="2" id="KW-0479">Metal-binding</keyword>
<evidence type="ECO:0000259" key="7">
    <source>
        <dbReference type="Pfam" id="PF07732"/>
    </source>
</evidence>
<evidence type="ECO:0000313" key="8">
    <source>
        <dbReference type="EMBL" id="CAE1312423.1"/>
    </source>
</evidence>
<dbReference type="PANTHER" id="PTHR11709">
    <property type="entry name" value="MULTI-COPPER OXIDASE"/>
    <property type="match status" value="1"/>
</dbReference>
<dbReference type="PROSITE" id="PS00080">
    <property type="entry name" value="MULTICOPPER_OXIDASE2"/>
    <property type="match status" value="1"/>
</dbReference>
<feature type="domain" description="Plastocyanin-like" evidence="6">
    <location>
        <begin position="146"/>
        <end position="205"/>
    </location>
</feature>
<dbReference type="GO" id="GO:0016491">
    <property type="term" value="F:oxidoreductase activity"/>
    <property type="evidence" value="ECO:0007669"/>
    <property type="project" value="UniProtKB-KW"/>
</dbReference>
<evidence type="ECO:0000256" key="2">
    <source>
        <dbReference type="ARBA" id="ARBA00022723"/>
    </source>
</evidence>